<keyword evidence="2" id="KW-1185">Reference proteome</keyword>
<organism evidence="1 2">
    <name type="scientific">Saguinus oedipus</name>
    <name type="common">Cotton-top tamarin</name>
    <name type="synonym">Oedipomidas oedipus</name>
    <dbReference type="NCBI Taxonomy" id="9490"/>
    <lineage>
        <taxon>Eukaryota</taxon>
        <taxon>Metazoa</taxon>
        <taxon>Chordata</taxon>
        <taxon>Craniata</taxon>
        <taxon>Vertebrata</taxon>
        <taxon>Euteleostomi</taxon>
        <taxon>Mammalia</taxon>
        <taxon>Eutheria</taxon>
        <taxon>Euarchontoglires</taxon>
        <taxon>Primates</taxon>
        <taxon>Haplorrhini</taxon>
        <taxon>Platyrrhini</taxon>
        <taxon>Cebidae</taxon>
        <taxon>Callitrichinae</taxon>
        <taxon>Saguinus</taxon>
    </lineage>
</organism>
<dbReference type="PANTHER" id="PTHR22829:SF6">
    <property type="entry name" value="PHOSPHATIDYLINOSITOL 3,4,5-TRISPHOSPHATE-DEPENDENT RAC EXCHANGER 1 PROTEIN"/>
    <property type="match status" value="1"/>
</dbReference>
<gene>
    <name evidence="1" type="ORF">P7K49_009849</name>
</gene>
<comment type="caution">
    <text evidence="1">The sequence shown here is derived from an EMBL/GenBank/DDBJ whole genome shotgun (WGS) entry which is preliminary data.</text>
</comment>
<dbReference type="PANTHER" id="PTHR22829">
    <property type="entry name" value="DEP DOMAIN PROTEIN"/>
    <property type="match status" value="1"/>
</dbReference>
<name>A0ABQ9VL62_SAGOE</name>
<dbReference type="InterPro" id="IPR051832">
    <property type="entry name" value="mTOR-Rac_regulators"/>
</dbReference>
<proteinExistence type="predicted"/>
<reference evidence="1 2" key="1">
    <citation type="submission" date="2023-05" db="EMBL/GenBank/DDBJ databases">
        <title>B98-5 Cell Line De Novo Hybrid Assembly: An Optical Mapping Approach.</title>
        <authorList>
            <person name="Kananen K."/>
            <person name="Auerbach J.A."/>
            <person name="Kautto E."/>
            <person name="Blachly J.S."/>
        </authorList>
    </citation>
    <scope>NUCLEOTIDE SEQUENCE [LARGE SCALE GENOMIC DNA]</scope>
    <source>
        <strain evidence="1">B95-8</strain>
        <tissue evidence="1">Cell line</tissue>
    </source>
</reference>
<dbReference type="Proteomes" id="UP001266305">
    <property type="component" value="Unassembled WGS sequence"/>
</dbReference>
<dbReference type="EMBL" id="JASSZA010000005">
    <property type="protein sequence ID" value="KAK2110103.1"/>
    <property type="molecule type" value="Genomic_DNA"/>
</dbReference>
<dbReference type="InterPro" id="IPR036034">
    <property type="entry name" value="PDZ_sf"/>
</dbReference>
<accession>A0ABQ9VL62</accession>
<evidence type="ECO:0000313" key="1">
    <source>
        <dbReference type="EMBL" id="KAK2110103.1"/>
    </source>
</evidence>
<dbReference type="Gene3D" id="2.30.42.10">
    <property type="match status" value="1"/>
</dbReference>
<protein>
    <submittedName>
        <fullName evidence="1">Uncharacterized protein</fullName>
    </submittedName>
</protein>
<evidence type="ECO:0000313" key="2">
    <source>
        <dbReference type="Proteomes" id="UP001266305"/>
    </source>
</evidence>
<sequence>MEASGPLGPGSPALVKVAICVSVFSKKVIGGEIRVRKQIELPVKCPGKLRRKKETAPAAFHRVTKSRKSLCLQGQGGELMAETAVLEKSEFRDESQYFRFHADEEMEGTSSKNKQLRNDFKLVENILAKRLLSGSVRLRARPATRSWSCGGCGGPASLPDWVPSALGPQILPQEEDYGFDIEEKNKAVVVKSVQRGSLAEVRPSGELAGAVSR</sequence>